<dbReference type="InterPro" id="IPR000889">
    <property type="entry name" value="Glutathione_peroxidase"/>
</dbReference>
<dbReference type="Pfam" id="PF00255">
    <property type="entry name" value="GSHPx"/>
    <property type="match status" value="1"/>
</dbReference>
<evidence type="ECO:0000313" key="8">
    <source>
        <dbReference type="Proteomes" id="UP000195981"/>
    </source>
</evidence>
<dbReference type="PANTHER" id="PTHR11592:SF78">
    <property type="entry name" value="GLUTATHIONE PEROXIDASE"/>
    <property type="match status" value="1"/>
</dbReference>
<dbReference type="CDD" id="cd00340">
    <property type="entry name" value="GSH_Peroxidase"/>
    <property type="match status" value="1"/>
</dbReference>
<dbReference type="Proteomes" id="UP000195981">
    <property type="component" value="Unassembled WGS sequence"/>
</dbReference>
<dbReference type="OrthoDB" id="9785502at2"/>
<dbReference type="PIRSF" id="PIRSF000303">
    <property type="entry name" value="Glutathion_perox"/>
    <property type="match status" value="1"/>
</dbReference>
<dbReference type="EMBL" id="FWFG01000040">
    <property type="protein sequence ID" value="SLM89994.1"/>
    <property type="molecule type" value="Genomic_DNA"/>
</dbReference>
<dbReference type="InterPro" id="IPR036249">
    <property type="entry name" value="Thioredoxin-like_sf"/>
</dbReference>
<reference evidence="7 8" key="1">
    <citation type="submission" date="2017-02" db="EMBL/GenBank/DDBJ databases">
        <authorList>
            <person name="Peterson S.W."/>
        </authorList>
    </citation>
    <scope>NUCLEOTIDE SEQUENCE [LARGE SCALE GENOMIC DNA]</scope>
    <source>
        <strain evidence="7 8">CIP104813</strain>
    </source>
</reference>
<accession>A0A1X6WWD8</accession>
<keyword evidence="3 5" id="KW-0560">Oxidoreductase</keyword>
<dbReference type="AlphaFoldDB" id="A0A1X6WWD8"/>
<organism evidence="7 8">
    <name type="scientific">Brachybacterium nesterenkovii</name>
    <dbReference type="NCBI Taxonomy" id="47847"/>
    <lineage>
        <taxon>Bacteria</taxon>
        <taxon>Bacillati</taxon>
        <taxon>Actinomycetota</taxon>
        <taxon>Actinomycetes</taxon>
        <taxon>Micrococcales</taxon>
        <taxon>Dermabacteraceae</taxon>
        <taxon>Brachybacterium</taxon>
    </lineage>
</organism>
<dbReference type="Gene3D" id="3.40.30.10">
    <property type="entry name" value="Glutaredoxin"/>
    <property type="match status" value="1"/>
</dbReference>
<evidence type="ECO:0000256" key="5">
    <source>
        <dbReference type="RuleBase" id="RU000499"/>
    </source>
</evidence>
<evidence type="ECO:0000256" key="1">
    <source>
        <dbReference type="ARBA" id="ARBA00006926"/>
    </source>
</evidence>
<gene>
    <name evidence="7" type="ORF">FM110_04415</name>
</gene>
<dbReference type="PANTHER" id="PTHR11592">
    <property type="entry name" value="GLUTATHIONE PEROXIDASE"/>
    <property type="match status" value="1"/>
</dbReference>
<keyword evidence="2 5" id="KW-0575">Peroxidase</keyword>
<dbReference type="PROSITE" id="PS51355">
    <property type="entry name" value="GLUTATHIONE_PEROXID_3"/>
    <property type="match status" value="1"/>
</dbReference>
<evidence type="ECO:0000256" key="3">
    <source>
        <dbReference type="ARBA" id="ARBA00023002"/>
    </source>
</evidence>
<comment type="similarity">
    <text evidence="1 5">Belongs to the glutathione peroxidase family.</text>
</comment>
<proteinExistence type="inferred from homology"/>
<dbReference type="RefSeq" id="WP_087103040.1">
    <property type="nucleotide sequence ID" value="NZ_FWFG01000040.1"/>
</dbReference>
<dbReference type="SUPFAM" id="SSF52833">
    <property type="entry name" value="Thioredoxin-like"/>
    <property type="match status" value="1"/>
</dbReference>
<dbReference type="GO" id="GO:0004601">
    <property type="term" value="F:peroxidase activity"/>
    <property type="evidence" value="ECO:0007669"/>
    <property type="project" value="UniProtKB-KW"/>
</dbReference>
<keyword evidence="8" id="KW-1185">Reference proteome</keyword>
<dbReference type="GO" id="GO:0034599">
    <property type="term" value="P:cellular response to oxidative stress"/>
    <property type="evidence" value="ECO:0007669"/>
    <property type="project" value="TreeGrafter"/>
</dbReference>
<feature type="region of interest" description="Disordered" evidence="6">
    <location>
        <begin position="1"/>
        <end position="23"/>
    </location>
</feature>
<feature type="active site" evidence="4">
    <location>
        <position position="58"/>
    </location>
</feature>
<sequence length="186" mass="20992">MTNRRETPRPTAQQRTTAAQDDADGLYGFSARLPDGTVQHLAEYRGRLTLVVNTASRCGFREQFRGLEELHRTYGPRGFTVLAFPCDQFLHQEPGEDEEVEEHCRSRWGLTFPIFAKVDVNGPSSHPVFAWLRGEGGGFMGGRIAWNFTKFLVGADGHVIRRYAPPIPPSRIARRIEVELDSLPPR</sequence>
<evidence type="ECO:0000256" key="6">
    <source>
        <dbReference type="SAM" id="MobiDB-lite"/>
    </source>
</evidence>
<name>A0A1X6WWD8_9MICO</name>
<evidence type="ECO:0000256" key="4">
    <source>
        <dbReference type="PIRSR" id="PIRSR000303-1"/>
    </source>
</evidence>
<evidence type="ECO:0000256" key="2">
    <source>
        <dbReference type="ARBA" id="ARBA00022559"/>
    </source>
</evidence>
<evidence type="ECO:0000313" key="7">
    <source>
        <dbReference type="EMBL" id="SLM89994.1"/>
    </source>
</evidence>
<dbReference type="PRINTS" id="PR01011">
    <property type="entry name" value="GLUTPROXDASE"/>
</dbReference>
<protein>
    <recommendedName>
        <fullName evidence="5">Glutathione peroxidase</fullName>
    </recommendedName>
</protein>
<feature type="compositionally biased region" description="Low complexity" evidence="6">
    <location>
        <begin position="9"/>
        <end position="20"/>
    </location>
</feature>